<name>A0AAD3CLF4_9STRA</name>
<evidence type="ECO:0008006" key="5">
    <source>
        <dbReference type="Google" id="ProtNLM"/>
    </source>
</evidence>
<gene>
    <name evidence="3" type="ORF">CTEN210_04559</name>
</gene>
<dbReference type="AlphaFoldDB" id="A0AAD3CLF4"/>
<dbReference type="EMBL" id="BLLK01000027">
    <property type="protein sequence ID" value="GFH48083.1"/>
    <property type="molecule type" value="Genomic_DNA"/>
</dbReference>
<feature type="compositionally biased region" description="Low complexity" evidence="1">
    <location>
        <begin position="266"/>
        <end position="285"/>
    </location>
</feature>
<feature type="compositionally biased region" description="Low complexity" evidence="1">
    <location>
        <begin position="292"/>
        <end position="369"/>
    </location>
</feature>
<evidence type="ECO:0000313" key="3">
    <source>
        <dbReference type="EMBL" id="GFH48083.1"/>
    </source>
</evidence>
<comment type="caution">
    <text evidence="3">The sequence shown here is derived from an EMBL/GenBank/DDBJ whole genome shotgun (WGS) entry which is preliminary data.</text>
</comment>
<keyword evidence="2" id="KW-0472">Membrane</keyword>
<evidence type="ECO:0000256" key="2">
    <source>
        <dbReference type="SAM" id="Phobius"/>
    </source>
</evidence>
<feature type="region of interest" description="Disordered" evidence="1">
    <location>
        <begin position="230"/>
        <end position="413"/>
    </location>
</feature>
<organism evidence="3 4">
    <name type="scientific">Chaetoceros tenuissimus</name>
    <dbReference type="NCBI Taxonomy" id="426638"/>
    <lineage>
        <taxon>Eukaryota</taxon>
        <taxon>Sar</taxon>
        <taxon>Stramenopiles</taxon>
        <taxon>Ochrophyta</taxon>
        <taxon>Bacillariophyta</taxon>
        <taxon>Coscinodiscophyceae</taxon>
        <taxon>Chaetocerotophycidae</taxon>
        <taxon>Chaetocerotales</taxon>
        <taxon>Chaetocerotaceae</taxon>
        <taxon>Chaetoceros</taxon>
    </lineage>
</organism>
<keyword evidence="2" id="KW-0812">Transmembrane</keyword>
<keyword evidence="2" id="KW-1133">Transmembrane helix</keyword>
<dbReference type="Proteomes" id="UP001054902">
    <property type="component" value="Unassembled WGS sequence"/>
</dbReference>
<feature type="compositionally biased region" description="Polar residues" evidence="1">
    <location>
        <begin position="239"/>
        <end position="252"/>
    </location>
</feature>
<protein>
    <recommendedName>
        <fullName evidence="5">Calcineurin-like phosphoesterase domain-containing protein</fullName>
    </recommendedName>
</protein>
<feature type="compositionally biased region" description="Polar residues" evidence="1">
    <location>
        <begin position="370"/>
        <end position="413"/>
    </location>
</feature>
<evidence type="ECO:0000313" key="4">
    <source>
        <dbReference type="Proteomes" id="UP001054902"/>
    </source>
</evidence>
<evidence type="ECO:0000256" key="1">
    <source>
        <dbReference type="SAM" id="MobiDB-lite"/>
    </source>
</evidence>
<proteinExistence type="predicted"/>
<sequence length="696" mass="76593">MRDIDEEEAVCNLETNIASPTDYSILGTSTVGDNGTYAYDDDFSEIDIPDTPSIAMEANFFPADNRSIQGDNVSVGSSFMDYTYSNNYNDESTIATTTKRPDTFTPYSHGTNDSNKKFFSSASITRPAPIVIEDDNDIGDESSDNKECIPLWISNASNSIKLVIVLATAMLLASLALVSITASVSGTEDSSRNIDSGSSSNTFGFVTAPPVTSDAEIFIVTSEPTKSPELVHIPISPSHIPSNAPITRSPTMAPTYAPVTLPPTSSPTLMPVTNSPTNYPSTSPIISPPTTSPSETETISPSTQLSSTPSTFLPTTHEPTRETPSPTEESTSSPSTQLSTTPSTFLPTTYEPTRETPSPTEESSSKPSTNLPTVEASNKPSTSSPTGNITNNPSTAMPSYEPSSVSPTNVPSMLSTLQPSASVIPTQVPTIEKNEVSFFVLSGNANTPELAAKLGELPVNDGEWLVHLGNWNDVEANSCIEENYELIAETYSNTSVPVYFVPGENEWNNCPNYNVEDETQTLWTDNLVWYEWEHWDMDKKRRGYEMKRQKEREENFSFMYNEALYIGLNMVDGQQWNTNAWNQRLSANAKYVIEAVEKNEDAKLIVIFASAGSTTNNIPFFSILKDKVIEWTGKGRELNFLYITQSNEPLGYSRDVFGIKNFLELKVQNNQFPPTKITLDTNRYKMVFDDSKWFES</sequence>
<reference evidence="3 4" key="1">
    <citation type="journal article" date="2021" name="Sci. Rep.">
        <title>The genome of the diatom Chaetoceros tenuissimus carries an ancient integrated fragment of an extant virus.</title>
        <authorList>
            <person name="Hongo Y."/>
            <person name="Kimura K."/>
            <person name="Takaki Y."/>
            <person name="Yoshida Y."/>
            <person name="Baba S."/>
            <person name="Kobayashi G."/>
            <person name="Nagasaki K."/>
            <person name="Hano T."/>
            <person name="Tomaru Y."/>
        </authorList>
    </citation>
    <scope>NUCLEOTIDE SEQUENCE [LARGE SCALE GENOMIC DNA]</scope>
    <source>
        <strain evidence="3 4">NIES-3715</strain>
    </source>
</reference>
<feature type="transmembrane region" description="Helical" evidence="2">
    <location>
        <begin position="162"/>
        <end position="184"/>
    </location>
</feature>
<feature type="region of interest" description="Disordered" evidence="1">
    <location>
        <begin position="186"/>
        <end position="205"/>
    </location>
</feature>
<accession>A0AAD3CLF4</accession>
<keyword evidence="4" id="KW-1185">Reference proteome</keyword>